<comment type="caution">
    <text evidence="1">The sequence shown here is derived from an EMBL/GenBank/DDBJ whole genome shotgun (WGS) entry which is preliminary data.</text>
</comment>
<dbReference type="AlphaFoldDB" id="A0A8H6RPD0"/>
<dbReference type="OrthoDB" id="10621342at2759"/>
<sequence length="235" mass="26699">MAQFKYAGHLLPRKLPIEQLRKFASLAQEAARSIPSMILYRQHQLEWTEKDWTEVLADERLHWVVCTAVMEDTTTTTNTLEGRWVGLLSLRGPLSDVMARELQLQSHSVDENGAQVPCWAASRLFIKARHRGSSEAIEQLFAASRRTVAKVSVGHRIVAVFSTVAGNVEDSVLHQYYAATGCETVGHISYRGSLYLYGELDRLPEDIRANISDTESKLLLRFRWEIRDEEQSPET</sequence>
<organism evidence="1 2">
    <name type="scientific">Pseudocercospora fuligena</name>
    <dbReference type="NCBI Taxonomy" id="685502"/>
    <lineage>
        <taxon>Eukaryota</taxon>
        <taxon>Fungi</taxon>
        <taxon>Dikarya</taxon>
        <taxon>Ascomycota</taxon>
        <taxon>Pezizomycotina</taxon>
        <taxon>Dothideomycetes</taxon>
        <taxon>Dothideomycetidae</taxon>
        <taxon>Mycosphaerellales</taxon>
        <taxon>Mycosphaerellaceae</taxon>
        <taxon>Pseudocercospora</taxon>
    </lineage>
</organism>
<dbReference type="EMBL" id="JABCIY010000043">
    <property type="protein sequence ID" value="KAF7195069.1"/>
    <property type="molecule type" value="Genomic_DNA"/>
</dbReference>
<accession>A0A8H6RPD0</accession>
<keyword evidence="2" id="KW-1185">Reference proteome</keyword>
<reference evidence="1" key="1">
    <citation type="submission" date="2020-04" db="EMBL/GenBank/DDBJ databases">
        <title>Draft genome resource of the tomato pathogen Pseudocercospora fuligena.</title>
        <authorList>
            <person name="Zaccaron A."/>
        </authorList>
    </citation>
    <scope>NUCLEOTIDE SEQUENCE</scope>
    <source>
        <strain evidence="1">PF001</strain>
    </source>
</reference>
<proteinExistence type="predicted"/>
<protein>
    <submittedName>
        <fullName evidence="1">Uncharacterized protein</fullName>
    </submittedName>
</protein>
<evidence type="ECO:0000313" key="1">
    <source>
        <dbReference type="EMBL" id="KAF7195069.1"/>
    </source>
</evidence>
<name>A0A8H6RPD0_9PEZI</name>
<dbReference type="Proteomes" id="UP000660729">
    <property type="component" value="Unassembled WGS sequence"/>
</dbReference>
<evidence type="ECO:0000313" key="2">
    <source>
        <dbReference type="Proteomes" id="UP000660729"/>
    </source>
</evidence>
<gene>
    <name evidence="1" type="ORF">HII31_03537</name>
</gene>